<dbReference type="Proteomes" id="UP000292665">
    <property type="component" value="Unassembled WGS sequence"/>
</dbReference>
<name>A0A173YVP9_9FIRM</name>
<dbReference type="SUPFAM" id="SSF109604">
    <property type="entry name" value="HD-domain/PDEase-like"/>
    <property type="match status" value="1"/>
</dbReference>
<organism evidence="2 4">
    <name type="scientific">[Ruminococcus] torques</name>
    <dbReference type="NCBI Taxonomy" id="33039"/>
    <lineage>
        <taxon>Bacteria</taxon>
        <taxon>Bacillati</taxon>
        <taxon>Bacillota</taxon>
        <taxon>Clostridia</taxon>
        <taxon>Lachnospirales</taxon>
        <taxon>Lachnospiraceae</taxon>
        <taxon>Mediterraneibacter</taxon>
    </lineage>
</organism>
<evidence type="ECO:0000313" key="3">
    <source>
        <dbReference type="EMBL" id="RYS81380.1"/>
    </source>
</evidence>
<evidence type="ECO:0000259" key="1">
    <source>
        <dbReference type="PROSITE" id="PS51831"/>
    </source>
</evidence>
<accession>A0A173YVP9</accession>
<dbReference type="PANTHER" id="PTHR46246">
    <property type="entry name" value="GUANOSINE-3',5'-BIS(DIPHOSPHATE) 3'-PYROPHOSPHOHYDROLASE MESH1"/>
    <property type="match status" value="1"/>
</dbReference>
<dbReference type="EC" id="3.1.7.2" evidence="2"/>
<dbReference type="InterPro" id="IPR006674">
    <property type="entry name" value="HD_domain"/>
</dbReference>
<feature type="domain" description="HD" evidence="1">
    <location>
        <begin position="25"/>
        <end position="119"/>
    </location>
</feature>
<protein>
    <submittedName>
        <fullName evidence="2 3">Guanosine-3',5'-bis(Diphosphate) 3'-pyrophosphohydrolase</fullName>
        <ecNumber evidence="2">3.1.7.2</ecNumber>
    </submittedName>
</protein>
<proteinExistence type="predicted"/>
<evidence type="ECO:0000313" key="2">
    <source>
        <dbReference type="EMBL" id="CUN67306.1"/>
    </source>
</evidence>
<dbReference type="Gene3D" id="1.10.3210.10">
    <property type="entry name" value="Hypothetical protein af1432"/>
    <property type="match status" value="1"/>
</dbReference>
<dbReference type="RefSeq" id="WP_004846865.1">
    <property type="nucleotide sequence ID" value="NZ_AP028249.1"/>
</dbReference>
<gene>
    <name evidence="2" type="primary">spoT</name>
    <name evidence="3" type="ORF">EAI93_03250</name>
    <name evidence="2" type="ORF">ERS852456_00512</name>
</gene>
<dbReference type="PROSITE" id="PS51831">
    <property type="entry name" value="HD"/>
    <property type="match status" value="1"/>
</dbReference>
<dbReference type="EMBL" id="RCYR01000003">
    <property type="protein sequence ID" value="RYS81380.1"/>
    <property type="molecule type" value="Genomic_DNA"/>
</dbReference>
<dbReference type="GO" id="GO:0008893">
    <property type="term" value="F:guanosine-3',5'-bis(diphosphate) 3'-diphosphatase activity"/>
    <property type="evidence" value="ECO:0007669"/>
    <property type="project" value="UniProtKB-EC"/>
</dbReference>
<dbReference type="SMART" id="SM00471">
    <property type="entry name" value="HDc"/>
    <property type="match status" value="1"/>
</dbReference>
<dbReference type="InterPro" id="IPR003607">
    <property type="entry name" value="HD/PDEase_dom"/>
</dbReference>
<dbReference type="Proteomes" id="UP000095787">
    <property type="component" value="Unassembled WGS sequence"/>
</dbReference>
<keyword evidence="2" id="KW-0378">Hydrolase</keyword>
<reference evidence="2 4" key="1">
    <citation type="submission" date="2015-09" db="EMBL/GenBank/DDBJ databases">
        <authorList>
            <consortium name="Pathogen Informatics"/>
        </authorList>
    </citation>
    <scope>NUCLEOTIDE SEQUENCE [LARGE SCALE GENOMIC DNA]</scope>
    <source>
        <strain evidence="2 4">2789STDY5834841</strain>
    </source>
</reference>
<dbReference type="PANTHER" id="PTHR46246:SF1">
    <property type="entry name" value="GUANOSINE-3',5'-BIS(DIPHOSPHATE) 3'-PYROPHOSPHOHYDROLASE MESH1"/>
    <property type="match status" value="1"/>
</dbReference>
<dbReference type="GeneID" id="97330129"/>
<sequence length="191" mass="22052">MINEAIEFAAKAHEGQLRKGTKKPYIVHPIEVSEIVSAMTDDEEVICAAVLHDTIEDCRGITKDVLKLRFGDRVAELVAQESEDKTLSWKERKSATIARLKDAQREVQLIGLADKLSNMRDIDRDYPVVGEKLWERFRMKSKAALEWYYKGVRDALKENFSEEEEYKEYCGLIEKNFGSSEIDMSWDKQDV</sequence>
<evidence type="ECO:0000313" key="4">
    <source>
        <dbReference type="Proteomes" id="UP000095787"/>
    </source>
</evidence>
<evidence type="ECO:0000313" key="5">
    <source>
        <dbReference type="Proteomes" id="UP000292665"/>
    </source>
</evidence>
<dbReference type="AlphaFoldDB" id="A0A173YVP9"/>
<dbReference type="Pfam" id="PF13328">
    <property type="entry name" value="HD_4"/>
    <property type="match status" value="1"/>
</dbReference>
<dbReference type="CDD" id="cd00077">
    <property type="entry name" value="HDc"/>
    <property type="match status" value="1"/>
</dbReference>
<dbReference type="EMBL" id="CYZO01000005">
    <property type="protein sequence ID" value="CUN67306.1"/>
    <property type="molecule type" value="Genomic_DNA"/>
</dbReference>
<dbReference type="InterPro" id="IPR052194">
    <property type="entry name" value="MESH1"/>
</dbReference>
<reference evidence="3 5" key="2">
    <citation type="journal article" date="2019" name="Science, e1252229">
        <title>Invertible promoters mediate bacterial phase variation, antibiotic resistance, and host adaptation in the gut.</title>
        <authorList>
            <person name="Jiang X."/>
            <person name="Hall A.B."/>
            <person name="Arthur T.D."/>
            <person name="Plichta D.R."/>
            <person name="Covington C.T."/>
            <person name="Poyet M."/>
            <person name="Crothers J."/>
            <person name="Moses P.L."/>
            <person name="Tolonen A.C."/>
            <person name="Vlamakis H."/>
            <person name="Alm E.J."/>
            <person name="Xavier R.J."/>
        </authorList>
    </citation>
    <scope>NUCLEOTIDE SEQUENCE [LARGE SCALE GENOMIC DNA]</scope>
    <source>
        <strain evidence="3">Aa_0143</strain>
        <strain evidence="5">aa_0143</strain>
    </source>
</reference>